<dbReference type="EMBL" id="CM037152">
    <property type="protein sequence ID" value="KAH7834352.1"/>
    <property type="molecule type" value="Genomic_DNA"/>
</dbReference>
<accession>A0ACB7X112</accession>
<proteinExistence type="predicted"/>
<gene>
    <name evidence="1" type="ORF">Vadar_015109</name>
</gene>
<evidence type="ECO:0000313" key="1">
    <source>
        <dbReference type="EMBL" id="KAH7834352.1"/>
    </source>
</evidence>
<organism evidence="1 2">
    <name type="scientific">Vaccinium darrowii</name>
    <dbReference type="NCBI Taxonomy" id="229202"/>
    <lineage>
        <taxon>Eukaryota</taxon>
        <taxon>Viridiplantae</taxon>
        <taxon>Streptophyta</taxon>
        <taxon>Embryophyta</taxon>
        <taxon>Tracheophyta</taxon>
        <taxon>Spermatophyta</taxon>
        <taxon>Magnoliopsida</taxon>
        <taxon>eudicotyledons</taxon>
        <taxon>Gunneridae</taxon>
        <taxon>Pentapetalae</taxon>
        <taxon>asterids</taxon>
        <taxon>Ericales</taxon>
        <taxon>Ericaceae</taxon>
        <taxon>Vaccinioideae</taxon>
        <taxon>Vaccinieae</taxon>
        <taxon>Vaccinium</taxon>
    </lineage>
</organism>
<keyword evidence="2" id="KW-1185">Reference proteome</keyword>
<dbReference type="Proteomes" id="UP000828048">
    <property type="component" value="Chromosome 2"/>
</dbReference>
<sequence>MEENPDGVTEGLNEWEQIQSPSHHPSSSTTTAHSIEHDDGPAVAIIDGYIPTSYSVFHPSNHEGLPIVSPPQDNPHAQETPSFSSDSNSDEGDEVGPIGSRLGVLRSWVVRVGYGVRSCGGCRGGLWSFVCATGVLALAVVYVKVMRWRRRVFRRESEERLMLLLREKDKQINQLLLQIAQMNEILSAQRTVPVIRFGPLVVS</sequence>
<comment type="caution">
    <text evidence="1">The sequence shown here is derived from an EMBL/GenBank/DDBJ whole genome shotgun (WGS) entry which is preliminary data.</text>
</comment>
<name>A0ACB7X112_9ERIC</name>
<evidence type="ECO:0000313" key="2">
    <source>
        <dbReference type="Proteomes" id="UP000828048"/>
    </source>
</evidence>
<reference evidence="1 2" key="1">
    <citation type="journal article" date="2021" name="Hortic Res">
        <title>High-quality reference genome and annotation aids understanding of berry development for evergreen blueberry (Vaccinium darrowii).</title>
        <authorList>
            <person name="Yu J."/>
            <person name="Hulse-Kemp A.M."/>
            <person name="Babiker E."/>
            <person name="Staton M."/>
        </authorList>
    </citation>
    <scope>NUCLEOTIDE SEQUENCE [LARGE SCALE GENOMIC DNA]</scope>
    <source>
        <strain evidence="2">cv. NJ 8807/NJ 8810</strain>
        <tissue evidence="1">Young leaf</tissue>
    </source>
</reference>
<protein>
    <submittedName>
        <fullName evidence="1">Uncharacterized protein</fullName>
    </submittedName>
</protein>